<dbReference type="PANTHER" id="PTHR22617">
    <property type="entry name" value="CHEMOTAXIS SENSOR HISTIDINE KINASE-RELATED"/>
    <property type="match status" value="1"/>
</dbReference>
<reference evidence="2 3" key="1">
    <citation type="submission" date="2018-08" db="EMBL/GenBank/DDBJ databases">
        <title>Draft genome sequence of Rhodobacter sphaeroides FY.</title>
        <authorList>
            <person name="Rayyan A."/>
            <person name="Meyer T.E."/>
            <person name="Kyndt J.A."/>
        </authorList>
    </citation>
    <scope>NUCLEOTIDE SEQUENCE [LARGE SCALE GENOMIC DNA]</scope>
    <source>
        <strain evidence="2 3">FY</strain>
    </source>
</reference>
<dbReference type="GO" id="GO:0006935">
    <property type="term" value="P:chemotaxis"/>
    <property type="evidence" value="ECO:0007669"/>
    <property type="project" value="InterPro"/>
</dbReference>
<dbReference type="GeneID" id="3718614"/>
<dbReference type="EMBL" id="QWGP01000035">
    <property type="protein sequence ID" value="RHZ91346.1"/>
    <property type="molecule type" value="Genomic_DNA"/>
</dbReference>
<dbReference type="GO" id="GO:0007165">
    <property type="term" value="P:signal transduction"/>
    <property type="evidence" value="ECO:0007669"/>
    <property type="project" value="InterPro"/>
</dbReference>
<dbReference type="Proteomes" id="UP000266305">
    <property type="component" value="Unassembled WGS sequence"/>
</dbReference>
<dbReference type="Pfam" id="PF01584">
    <property type="entry name" value="CheW"/>
    <property type="match status" value="1"/>
</dbReference>
<feature type="domain" description="CheW-like" evidence="1">
    <location>
        <begin position="21"/>
        <end position="166"/>
    </location>
</feature>
<dbReference type="CDD" id="cd00732">
    <property type="entry name" value="CheW"/>
    <property type="match status" value="1"/>
</dbReference>
<sequence length="178" mass="18990">MISMTASSSTMQAEPVGPAEAPPVVTFMAGEALYALPVERVQEILDLQPVAPLPNAPAHLLGLCDVRGAGVPVVDLRSLLGLPPTEDTGHSRILVTWVASAGARHVVGLKTERVIEVTALDEGRMQQMSSADMLNWTDTAVMGIGKRNGTFVTLLDIDRLMDPSRLGLQADLRQGELQ</sequence>
<evidence type="ECO:0000313" key="3">
    <source>
        <dbReference type="Proteomes" id="UP000266305"/>
    </source>
</evidence>
<dbReference type="SUPFAM" id="SSF50341">
    <property type="entry name" value="CheW-like"/>
    <property type="match status" value="1"/>
</dbReference>
<dbReference type="PANTHER" id="PTHR22617:SF23">
    <property type="entry name" value="CHEMOTAXIS PROTEIN CHEW"/>
    <property type="match status" value="1"/>
</dbReference>
<dbReference type="SMART" id="SM00260">
    <property type="entry name" value="CheW"/>
    <property type="match status" value="1"/>
</dbReference>
<protein>
    <submittedName>
        <fullName evidence="2">Chemotaxis protein CheW</fullName>
    </submittedName>
</protein>
<comment type="caution">
    <text evidence="2">The sequence shown here is derived from an EMBL/GenBank/DDBJ whole genome shotgun (WGS) entry which is preliminary data.</text>
</comment>
<proteinExistence type="predicted"/>
<dbReference type="InterPro" id="IPR036061">
    <property type="entry name" value="CheW-like_dom_sf"/>
</dbReference>
<dbReference type="Gene3D" id="2.30.30.40">
    <property type="entry name" value="SH3 Domains"/>
    <property type="match status" value="1"/>
</dbReference>
<gene>
    <name evidence="2" type="ORF">D1114_20505</name>
</gene>
<dbReference type="InterPro" id="IPR002545">
    <property type="entry name" value="CheW-lke_dom"/>
</dbReference>
<name>A0AAX1UGG7_CERSP</name>
<evidence type="ECO:0000259" key="1">
    <source>
        <dbReference type="PROSITE" id="PS50851"/>
    </source>
</evidence>
<dbReference type="GO" id="GO:0005829">
    <property type="term" value="C:cytosol"/>
    <property type="evidence" value="ECO:0007669"/>
    <property type="project" value="TreeGrafter"/>
</dbReference>
<dbReference type="Gene3D" id="2.40.50.180">
    <property type="entry name" value="CheA-289, Domain 4"/>
    <property type="match status" value="1"/>
</dbReference>
<accession>A0AAX1UGG7</accession>
<organism evidence="2 3">
    <name type="scientific">Cereibacter sphaeroides</name>
    <name type="common">Rhodobacter sphaeroides</name>
    <dbReference type="NCBI Taxonomy" id="1063"/>
    <lineage>
        <taxon>Bacteria</taxon>
        <taxon>Pseudomonadati</taxon>
        <taxon>Pseudomonadota</taxon>
        <taxon>Alphaproteobacteria</taxon>
        <taxon>Rhodobacterales</taxon>
        <taxon>Paracoccaceae</taxon>
        <taxon>Cereibacter</taxon>
    </lineage>
</organism>
<dbReference type="PROSITE" id="PS50851">
    <property type="entry name" value="CHEW"/>
    <property type="match status" value="1"/>
</dbReference>
<evidence type="ECO:0000313" key="2">
    <source>
        <dbReference type="EMBL" id="RHZ91346.1"/>
    </source>
</evidence>
<dbReference type="InterPro" id="IPR039315">
    <property type="entry name" value="CheW"/>
</dbReference>
<dbReference type="RefSeq" id="WP_011336853.1">
    <property type="nucleotide sequence ID" value="NZ_BJXO01000025.1"/>
</dbReference>
<dbReference type="AlphaFoldDB" id="A0AAX1UGG7"/>